<keyword evidence="6" id="KW-0560">Oxidoreductase</keyword>
<accession>A0A137PAN4</accession>
<dbReference type="GO" id="GO:0005739">
    <property type="term" value="C:mitochondrion"/>
    <property type="evidence" value="ECO:0007669"/>
    <property type="project" value="TreeGrafter"/>
</dbReference>
<evidence type="ECO:0000256" key="5">
    <source>
        <dbReference type="ARBA" id="ARBA00022857"/>
    </source>
</evidence>
<keyword evidence="9" id="KW-1185">Reference proteome</keyword>
<keyword evidence="4" id="KW-0554">One-carbon metabolism</keyword>
<sequence>NVVIMGRKSWESIPIEFRPLNNRMNIVISRDPEYKCEVRSPEVQHLAKSATTFQEALDLASNLNPVPKHIFITGGSHFYAEAIKHPQCTHLFITEIVSDSEWEYDTFFPEY</sequence>
<evidence type="ECO:0000256" key="1">
    <source>
        <dbReference type="ARBA" id="ARBA00004903"/>
    </source>
</evidence>
<evidence type="ECO:0000256" key="6">
    <source>
        <dbReference type="ARBA" id="ARBA00023002"/>
    </source>
</evidence>
<dbReference type="Gene3D" id="3.40.430.10">
    <property type="entry name" value="Dihydrofolate Reductase, subunit A"/>
    <property type="match status" value="1"/>
</dbReference>
<feature type="domain" description="DHFR" evidence="7">
    <location>
        <begin position="1"/>
        <end position="111"/>
    </location>
</feature>
<dbReference type="Proteomes" id="UP000070444">
    <property type="component" value="Unassembled WGS sequence"/>
</dbReference>
<evidence type="ECO:0000256" key="2">
    <source>
        <dbReference type="ARBA" id="ARBA00012856"/>
    </source>
</evidence>
<evidence type="ECO:0000256" key="4">
    <source>
        <dbReference type="ARBA" id="ARBA00022563"/>
    </source>
</evidence>
<dbReference type="EMBL" id="KQ964462">
    <property type="protein sequence ID" value="KXN72001.1"/>
    <property type="molecule type" value="Genomic_DNA"/>
</dbReference>
<gene>
    <name evidence="8" type="ORF">CONCODRAFT_30883</name>
</gene>
<dbReference type="AlphaFoldDB" id="A0A137PAN4"/>
<dbReference type="GO" id="GO:0004146">
    <property type="term" value="F:dihydrofolate reductase activity"/>
    <property type="evidence" value="ECO:0007669"/>
    <property type="project" value="UniProtKB-EC"/>
</dbReference>
<dbReference type="InterPro" id="IPR001796">
    <property type="entry name" value="DHFR_dom"/>
</dbReference>
<dbReference type="InterPro" id="IPR024072">
    <property type="entry name" value="DHFR-like_dom_sf"/>
</dbReference>
<dbReference type="GO" id="GO:0046452">
    <property type="term" value="P:dihydrofolate metabolic process"/>
    <property type="evidence" value="ECO:0007669"/>
    <property type="project" value="TreeGrafter"/>
</dbReference>
<name>A0A137PAN4_CONC2</name>
<evidence type="ECO:0000259" key="7">
    <source>
        <dbReference type="PROSITE" id="PS51330"/>
    </source>
</evidence>
<dbReference type="GO" id="GO:0050661">
    <property type="term" value="F:NADP binding"/>
    <property type="evidence" value="ECO:0007669"/>
    <property type="project" value="InterPro"/>
</dbReference>
<evidence type="ECO:0000313" key="8">
    <source>
        <dbReference type="EMBL" id="KXN72001.1"/>
    </source>
</evidence>
<dbReference type="CDD" id="cd00209">
    <property type="entry name" value="DHFR"/>
    <property type="match status" value="1"/>
</dbReference>
<feature type="non-terminal residue" evidence="8">
    <location>
        <position position="111"/>
    </location>
</feature>
<protein>
    <recommendedName>
        <fullName evidence="3">Dihydrofolate reductase</fullName>
        <ecNumber evidence="2">1.5.1.3</ecNumber>
    </recommendedName>
</protein>
<reference evidence="8 9" key="1">
    <citation type="journal article" date="2015" name="Genome Biol. Evol.">
        <title>Phylogenomic analyses indicate that early fungi evolved digesting cell walls of algal ancestors of land plants.</title>
        <authorList>
            <person name="Chang Y."/>
            <person name="Wang S."/>
            <person name="Sekimoto S."/>
            <person name="Aerts A.L."/>
            <person name="Choi C."/>
            <person name="Clum A."/>
            <person name="LaButti K.M."/>
            <person name="Lindquist E.A."/>
            <person name="Yee Ngan C."/>
            <person name="Ohm R.A."/>
            <person name="Salamov A.A."/>
            <person name="Grigoriev I.V."/>
            <person name="Spatafora J.W."/>
            <person name="Berbee M.L."/>
        </authorList>
    </citation>
    <scope>NUCLEOTIDE SEQUENCE [LARGE SCALE GENOMIC DNA]</scope>
    <source>
        <strain evidence="8 9">NRRL 28638</strain>
    </source>
</reference>
<dbReference type="PRINTS" id="PR00070">
    <property type="entry name" value="DHFR"/>
</dbReference>
<feature type="non-terminal residue" evidence="8">
    <location>
        <position position="1"/>
    </location>
</feature>
<dbReference type="GO" id="GO:0046654">
    <property type="term" value="P:tetrahydrofolate biosynthetic process"/>
    <property type="evidence" value="ECO:0007669"/>
    <property type="project" value="InterPro"/>
</dbReference>
<dbReference type="InterPro" id="IPR012259">
    <property type="entry name" value="DHFR"/>
</dbReference>
<dbReference type="Pfam" id="PF00186">
    <property type="entry name" value="DHFR_1"/>
    <property type="match status" value="1"/>
</dbReference>
<dbReference type="OrthoDB" id="414698at2759"/>
<comment type="pathway">
    <text evidence="1">Cofactor biosynthesis; tetrahydrofolate biosynthesis; 5,6,7,8-tetrahydrofolate from 7,8-dihydrofolate: step 1/1.</text>
</comment>
<dbReference type="STRING" id="796925.A0A137PAN4"/>
<dbReference type="SUPFAM" id="SSF53597">
    <property type="entry name" value="Dihydrofolate reductase-like"/>
    <property type="match status" value="1"/>
</dbReference>
<evidence type="ECO:0000256" key="3">
    <source>
        <dbReference type="ARBA" id="ARBA00018886"/>
    </source>
</evidence>
<dbReference type="EC" id="1.5.1.3" evidence="2"/>
<dbReference type="PANTHER" id="PTHR48069">
    <property type="entry name" value="DIHYDROFOLATE REDUCTASE"/>
    <property type="match status" value="1"/>
</dbReference>
<organism evidence="8 9">
    <name type="scientific">Conidiobolus coronatus (strain ATCC 28846 / CBS 209.66 / NRRL 28638)</name>
    <name type="common">Delacroixia coronata</name>
    <dbReference type="NCBI Taxonomy" id="796925"/>
    <lineage>
        <taxon>Eukaryota</taxon>
        <taxon>Fungi</taxon>
        <taxon>Fungi incertae sedis</taxon>
        <taxon>Zoopagomycota</taxon>
        <taxon>Entomophthoromycotina</taxon>
        <taxon>Entomophthoromycetes</taxon>
        <taxon>Entomophthorales</taxon>
        <taxon>Ancylistaceae</taxon>
        <taxon>Conidiobolus</taxon>
    </lineage>
</organism>
<dbReference type="GO" id="GO:0046655">
    <property type="term" value="P:folic acid metabolic process"/>
    <property type="evidence" value="ECO:0007669"/>
    <property type="project" value="TreeGrafter"/>
</dbReference>
<dbReference type="PROSITE" id="PS51330">
    <property type="entry name" value="DHFR_2"/>
    <property type="match status" value="1"/>
</dbReference>
<proteinExistence type="predicted"/>
<dbReference type="PANTHER" id="PTHR48069:SF3">
    <property type="entry name" value="DIHYDROFOLATE REDUCTASE"/>
    <property type="match status" value="1"/>
</dbReference>
<keyword evidence="5" id="KW-0521">NADP</keyword>
<evidence type="ECO:0000313" key="9">
    <source>
        <dbReference type="Proteomes" id="UP000070444"/>
    </source>
</evidence>
<dbReference type="GO" id="GO:0006730">
    <property type="term" value="P:one-carbon metabolic process"/>
    <property type="evidence" value="ECO:0007669"/>
    <property type="project" value="UniProtKB-KW"/>
</dbReference>